<evidence type="ECO:0000313" key="4">
    <source>
        <dbReference type="Proteomes" id="UP000218899"/>
    </source>
</evidence>
<dbReference type="PROSITE" id="PS00018">
    <property type="entry name" value="EF_HAND_1"/>
    <property type="match status" value="1"/>
</dbReference>
<evidence type="ECO:0000259" key="2">
    <source>
        <dbReference type="PROSITE" id="PS50222"/>
    </source>
</evidence>
<dbReference type="PROSITE" id="PS50222">
    <property type="entry name" value="EF_HAND_2"/>
    <property type="match status" value="1"/>
</dbReference>
<name>A0A1B4VB44_9GAMM</name>
<dbReference type="EMBL" id="AP014936">
    <property type="protein sequence ID" value="BAU47531.1"/>
    <property type="molecule type" value="Genomic_DNA"/>
</dbReference>
<accession>A0A1B4VB44</accession>
<dbReference type="Pfam" id="PF13202">
    <property type="entry name" value="EF-hand_5"/>
    <property type="match status" value="2"/>
</dbReference>
<evidence type="ECO:0000313" key="3">
    <source>
        <dbReference type="EMBL" id="BAU47531.1"/>
    </source>
</evidence>
<dbReference type="SUPFAM" id="SSF47473">
    <property type="entry name" value="EF-hand"/>
    <property type="match status" value="1"/>
</dbReference>
<dbReference type="InterPro" id="IPR011992">
    <property type="entry name" value="EF-hand-dom_pair"/>
</dbReference>
<sequence>MTGGGDSGSGAARSATPSFSKADRDGSGSIEQSEAAGLAGIDFSSADRDGDGKLSRSEYEAAAQRK</sequence>
<reference evidence="3 4" key="1">
    <citation type="submission" date="2015-08" db="EMBL/GenBank/DDBJ databases">
        <title>Complete genome sequence of Sulfurifustis variabilis.</title>
        <authorList>
            <person name="Miura A."/>
            <person name="Kojima H."/>
            <person name="Fukui M."/>
        </authorList>
    </citation>
    <scope>NUCLEOTIDE SEQUENCE [LARGE SCALE GENOMIC DNA]</scope>
    <source>
        <strain evidence="4">skN76</strain>
    </source>
</reference>
<dbReference type="InterPro" id="IPR018247">
    <property type="entry name" value="EF_Hand_1_Ca_BS"/>
</dbReference>
<proteinExistence type="predicted"/>
<feature type="compositionally biased region" description="Basic and acidic residues" evidence="1">
    <location>
        <begin position="45"/>
        <end position="59"/>
    </location>
</feature>
<organism evidence="3 4">
    <name type="scientific">Sulfurifustis variabilis</name>
    <dbReference type="NCBI Taxonomy" id="1675686"/>
    <lineage>
        <taxon>Bacteria</taxon>
        <taxon>Pseudomonadati</taxon>
        <taxon>Pseudomonadota</taxon>
        <taxon>Gammaproteobacteria</taxon>
        <taxon>Acidiferrobacterales</taxon>
        <taxon>Acidiferrobacteraceae</taxon>
        <taxon>Sulfurifustis</taxon>
    </lineage>
</organism>
<feature type="region of interest" description="Disordered" evidence="1">
    <location>
        <begin position="1"/>
        <end position="66"/>
    </location>
</feature>
<dbReference type="Gene3D" id="1.10.238.10">
    <property type="entry name" value="EF-hand"/>
    <property type="match status" value="1"/>
</dbReference>
<dbReference type="InterPro" id="IPR002048">
    <property type="entry name" value="EF_hand_dom"/>
</dbReference>
<dbReference type="GO" id="GO:0005509">
    <property type="term" value="F:calcium ion binding"/>
    <property type="evidence" value="ECO:0007669"/>
    <property type="project" value="InterPro"/>
</dbReference>
<evidence type="ECO:0000256" key="1">
    <source>
        <dbReference type="SAM" id="MobiDB-lite"/>
    </source>
</evidence>
<feature type="domain" description="EF-hand" evidence="2">
    <location>
        <begin position="43"/>
        <end position="66"/>
    </location>
</feature>
<dbReference type="KEGG" id="sva:SVA_0952"/>
<protein>
    <recommendedName>
        <fullName evidence="2">EF-hand domain-containing protein</fullName>
    </recommendedName>
</protein>
<keyword evidence="4" id="KW-1185">Reference proteome</keyword>
<dbReference type="AlphaFoldDB" id="A0A1B4VB44"/>
<gene>
    <name evidence="3" type="ORF">SVA_0952</name>
</gene>
<dbReference type="Proteomes" id="UP000218899">
    <property type="component" value="Chromosome"/>
</dbReference>